<proteinExistence type="predicted"/>
<organism evidence="1 2">
    <name type="scientific">Paraburkholderia kirstenboschensis</name>
    <dbReference type="NCBI Taxonomy" id="1245436"/>
    <lineage>
        <taxon>Bacteria</taxon>
        <taxon>Pseudomonadati</taxon>
        <taxon>Pseudomonadota</taxon>
        <taxon>Betaproteobacteria</taxon>
        <taxon>Burkholderiales</taxon>
        <taxon>Burkholderiaceae</taxon>
        <taxon>Paraburkholderia</taxon>
    </lineage>
</organism>
<accession>A0ABZ0ECA4</accession>
<dbReference type="Proteomes" id="UP001302652">
    <property type="component" value="Chromosome 3"/>
</dbReference>
<name>A0ABZ0ECA4_9BURK</name>
<evidence type="ECO:0000313" key="2">
    <source>
        <dbReference type="Proteomes" id="UP001302652"/>
    </source>
</evidence>
<gene>
    <name evidence="1" type="ORF">RW095_07835</name>
</gene>
<reference evidence="1 2" key="1">
    <citation type="submission" date="2023-10" db="EMBL/GenBank/DDBJ databases">
        <title>Surface-active antibiotics is a multifunctional adaptation for post-fire microbes.</title>
        <authorList>
            <person name="Liu M.D."/>
            <person name="Du Y."/>
            <person name="Koupaei S.K."/>
            <person name="Kim N.R."/>
            <person name="Zhang W."/>
            <person name="Traxler M.F."/>
        </authorList>
    </citation>
    <scope>NUCLEOTIDE SEQUENCE [LARGE SCALE GENOMIC DNA]</scope>
    <source>
        <strain evidence="1 2">F3</strain>
    </source>
</reference>
<evidence type="ECO:0000313" key="1">
    <source>
        <dbReference type="EMBL" id="WOD13838.1"/>
    </source>
</evidence>
<dbReference type="RefSeq" id="WP_317015519.1">
    <property type="nucleotide sequence ID" value="NZ_CP136511.1"/>
</dbReference>
<keyword evidence="2" id="KW-1185">Reference proteome</keyword>
<dbReference type="EMBL" id="CP136511">
    <property type="protein sequence ID" value="WOD13838.1"/>
    <property type="molecule type" value="Genomic_DNA"/>
</dbReference>
<protein>
    <submittedName>
        <fullName evidence="1">Uncharacterized protein</fullName>
    </submittedName>
</protein>
<sequence>MFDVWAILNVPAYAALLVKASFSVNRYYRASTRCSQIAEMGMRATPSVS</sequence>